<keyword evidence="3" id="KW-1185">Reference proteome</keyword>
<organism evidence="2 3">
    <name type="scientific">Monilinia laxa</name>
    <name type="common">Brown rot fungus</name>
    <name type="synonym">Sclerotinia laxa</name>
    <dbReference type="NCBI Taxonomy" id="61186"/>
    <lineage>
        <taxon>Eukaryota</taxon>
        <taxon>Fungi</taxon>
        <taxon>Dikarya</taxon>
        <taxon>Ascomycota</taxon>
        <taxon>Pezizomycotina</taxon>
        <taxon>Leotiomycetes</taxon>
        <taxon>Helotiales</taxon>
        <taxon>Sclerotiniaceae</taxon>
        <taxon>Monilinia</taxon>
    </lineage>
</organism>
<evidence type="ECO:0000256" key="1">
    <source>
        <dbReference type="SAM" id="MobiDB-lite"/>
    </source>
</evidence>
<dbReference type="Proteomes" id="UP000326757">
    <property type="component" value="Unassembled WGS sequence"/>
</dbReference>
<evidence type="ECO:0000313" key="2">
    <source>
        <dbReference type="EMBL" id="KAB8302082.1"/>
    </source>
</evidence>
<feature type="compositionally biased region" description="Basic and acidic residues" evidence="1">
    <location>
        <begin position="33"/>
        <end position="60"/>
    </location>
</feature>
<comment type="caution">
    <text evidence="2">The sequence shown here is derived from an EMBL/GenBank/DDBJ whole genome shotgun (WGS) entry which is preliminary data.</text>
</comment>
<accession>A0A5N6KEG4</accession>
<evidence type="ECO:0000313" key="3">
    <source>
        <dbReference type="Proteomes" id="UP000326757"/>
    </source>
</evidence>
<protein>
    <recommendedName>
        <fullName evidence="4">BTB domain-containing protein</fullName>
    </recommendedName>
</protein>
<dbReference type="OrthoDB" id="194443at2759"/>
<reference evidence="2 3" key="1">
    <citation type="submission" date="2019-06" db="EMBL/GenBank/DDBJ databases">
        <title>Genome Sequence of the Brown Rot Fungal Pathogen Monilinia laxa.</title>
        <authorList>
            <person name="De Miccolis Angelini R.M."/>
            <person name="Landi L."/>
            <person name="Abate D."/>
            <person name="Pollastro S."/>
            <person name="Romanazzi G."/>
            <person name="Faretra F."/>
        </authorList>
    </citation>
    <scope>NUCLEOTIDE SEQUENCE [LARGE SCALE GENOMIC DNA]</scope>
    <source>
        <strain evidence="2 3">Mlax316</strain>
    </source>
</reference>
<evidence type="ECO:0008006" key="4">
    <source>
        <dbReference type="Google" id="ProtNLM"/>
    </source>
</evidence>
<sequence length="284" mass="32675">MADYPGVISVYSDDGYPSEGGHLSYLSRELSEFGDRHGDAESVSTRELEHGQGQEQGAEREEPEEPMEFDGYACTPALAALPEYEFRSDLTDTCVILILGREDTPAKLCVNKQLVCYHSPVLNYVLNHDVEYEGGVQIYRFEELNHKLAFSFLIQWFNSKKIGPLVAEEGFVIPASSFTRVERWLLMDKEDLALIQAWLLADRWEVPECRAYIGRRIRERHRCFRNRSVDCLAYVWSNTRAGCSNEELREIYGSVFHWVVRSYHIEALVLEELLSSEETDFTVP</sequence>
<proteinExistence type="predicted"/>
<feature type="region of interest" description="Disordered" evidence="1">
    <location>
        <begin position="33"/>
        <end position="67"/>
    </location>
</feature>
<dbReference type="AlphaFoldDB" id="A0A5N6KEG4"/>
<name>A0A5N6KEG4_MONLA</name>
<dbReference type="EMBL" id="VIGI01000003">
    <property type="protein sequence ID" value="KAB8302082.1"/>
    <property type="molecule type" value="Genomic_DNA"/>
</dbReference>
<gene>
    <name evidence="2" type="ORF">EYC80_005533</name>
</gene>